<feature type="region of interest" description="Disordered" evidence="3">
    <location>
        <begin position="215"/>
        <end position="240"/>
    </location>
</feature>
<evidence type="ECO:0000313" key="5">
    <source>
        <dbReference type="EMBL" id="MDR6290671.1"/>
    </source>
</evidence>
<dbReference type="InterPro" id="IPR027417">
    <property type="entry name" value="P-loop_NTPase"/>
</dbReference>
<dbReference type="PROSITE" id="PS50893">
    <property type="entry name" value="ABC_TRANSPORTER_2"/>
    <property type="match status" value="1"/>
</dbReference>
<gene>
    <name evidence="5" type="ORF">E9232_003197</name>
</gene>
<evidence type="ECO:0000256" key="3">
    <source>
        <dbReference type="SAM" id="MobiDB-lite"/>
    </source>
</evidence>
<protein>
    <submittedName>
        <fullName evidence="5">Capsular polysaccharide transport system ATP-binding protein</fullName>
    </submittedName>
</protein>
<evidence type="ECO:0000313" key="6">
    <source>
        <dbReference type="Proteomes" id="UP001262410"/>
    </source>
</evidence>
<evidence type="ECO:0000256" key="2">
    <source>
        <dbReference type="ARBA" id="ARBA00022840"/>
    </source>
</evidence>
<dbReference type="PANTHER" id="PTHR46743">
    <property type="entry name" value="TEICHOIC ACIDS EXPORT ATP-BINDING PROTEIN TAGH"/>
    <property type="match status" value="1"/>
</dbReference>
<dbReference type="Gene3D" id="3.40.50.300">
    <property type="entry name" value="P-loop containing nucleotide triphosphate hydrolases"/>
    <property type="match status" value="1"/>
</dbReference>
<feature type="domain" description="ABC transporter" evidence="4">
    <location>
        <begin position="2"/>
        <end position="223"/>
    </location>
</feature>
<dbReference type="SUPFAM" id="SSF52540">
    <property type="entry name" value="P-loop containing nucleoside triphosphate hydrolases"/>
    <property type="match status" value="1"/>
</dbReference>
<dbReference type="Proteomes" id="UP001262410">
    <property type="component" value="Unassembled WGS sequence"/>
</dbReference>
<dbReference type="EMBL" id="JAVDPW010000005">
    <property type="protein sequence ID" value="MDR6290671.1"/>
    <property type="molecule type" value="Genomic_DNA"/>
</dbReference>
<feature type="compositionally biased region" description="Acidic residues" evidence="3">
    <location>
        <begin position="219"/>
        <end position="240"/>
    </location>
</feature>
<dbReference type="PANTHER" id="PTHR46743:SF2">
    <property type="entry name" value="TEICHOIC ACIDS EXPORT ATP-BINDING PROTEIN TAGH"/>
    <property type="match status" value="1"/>
</dbReference>
<evidence type="ECO:0000259" key="4">
    <source>
        <dbReference type="PROSITE" id="PS50893"/>
    </source>
</evidence>
<dbReference type="RefSeq" id="WP_309795261.1">
    <property type="nucleotide sequence ID" value="NZ_JAVDPW010000005.1"/>
</dbReference>
<dbReference type="Pfam" id="PF00005">
    <property type="entry name" value="ABC_tran"/>
    <property type="match status" value="1"/>
</dbReference>
<dbReference type="InterPro" id="IPR050683">
    <property type="entry name" value="Bact_Polysacc_Export_ATP-bd"/>
</dbReference>
<reference evidence="5 6" key="1">
    <citation type="submission" date="2023-07" db="EMBL/GenBank/DDBJ databases">
        <title>Sorghum-associated microbial communities from plants grown in Nebraska, USA.</title>
        <authorList>
            <person name="Schachtman D."/>
        </authorList>
    </citation>
    <scope>NUCLEOTIDE SEQUENCE [LARGE SCALE GENOMIC DNA]</scope>
    <source>
        <strain evidence="5 6">584</strain>
    </source>
</reference>
<accession>A0ABU1JPX8</accession>
<keyword evidence="1" id="KW-0547">Nucleotide-binding</keyword>
<comment type="caution">
    <text evidence="5">The sequence shown here is derived from an EMBL/GenBank/DDBJ whole genome shotgun (WGS) entry which is preliminary data.</text>
</comment>
<dbReference type="SMART" id="SM00382">
    <property type="entry name" value="AAA"/>
    <property type="match status" value="1"/>
</dbReference>
<keyword evidence="6" id="KW-1185">Reference proteome</keyword>
<evidence type="ECO:0000256" key="1">
    <source>
        <dbReference type="ARBA" id="ARBA00022741"/>
    </source>
</evidence>
<proteinExistence type="predicted"/>
<dbReference type="GO" id="GO:0005524">
    <property type="term" value="F:ATP binding"/>
    <property type="evidence" value="ECO:0007669"/>
    <property type="project" value="UniProtKB-KW"/>
</dbReference>
<dbReference type="InterPro" id="IPR003593">
    <property type="entry name" value="AAA+_ATPase"/>
</dbReference>
<sequence length="240" mass="26786">MIVLDRVTKRYRAHGAGAGKLVLDDLSAVFEPGRTIGILGRRGAGKSTLIRLLSGAMHPDSGRIFRQGRVSFPVGTAGPFISTMTGRENAWFVSRIYGADPAEVIRFVETHSGLRRDFDRPFSSYTGDKRGRFLFTIAYALPFDIYLADESVIGGPPGFRDWCERLVDARRRQATLIFTTRRPRMLRRFADDGAVLADSRLAVFETVRDAIMAFKADEPGAEDDPQAEDEEVWDDDDPLP</sequence>
<name>A0ABU1JPX8_9PROT</name>
<organism evidence="5 6">
    <name type="scientific">Inquilinus ginsengisoli</name>
    <dbReference type="NCBI Taxonomy" id="363840"/>
    <lineage>
        <taxon>Bacteria</taxon>
        <taxon>Pseudomonadati</taxon>
        <taxon>Pseudomonadota</taxon>
        <taxon>Alphaproteobacteria</taxon>
        <taxon>Rhodospirillales</taxon>
        <taxon>Rhodospirillaceae</taxon>
        <taxon>Inquilinus</taxon>
    </lineage>
</organism>
<dbReference type="InterPro" id="IPR003439">
    <property type="entry name" value="ABC_transporter-like_ATP-bd"/>
</dbReference>
<keyword evidence="2 5" id="KW-0067">ATP-binding</keyword>